<evidence type="ECO:0000256" key="3">
    <source>
        <dbReference type="ARBA" id="ARBA00010200"/>
    </source>
</evidence>
<comment type="subcellular location">
    <subcellularLocation>
        <location evidence="2">Cytoplasm</location>
    </subcellularLocation>
</comment>
<dbReference type="FunFam" id="3.30.540.30:FF:000002">
    <property type="entry name" value="Dipeptidyl peptidase 3"/>
    <property type="match status" value="1"/>
</dbReference>
<evidence type="ECO:0000256" key="9">
    <source>
        <dbReference type="ARBA" id="ARBA00022723"/>
    </source>
</evidence>
<keyword evidence="10 14" id="KW-0378">Hydrolase</keyword>
<evidence type="ECO:0000256" key="16">
    <source>
        <dbReference type="PIRSR" id="PIRSR007828-2"/>
    </source>
</evidence>
<dbReference type="GO" id="GO:0008270">
    <property type="term" value="F:zinc ion binding"/>
    <property type="evidence" value="ECO:0007669"/>
    <property type="project" value="UniProtKB-ARBA"/>
</dbReference>
<dbReference type="GO" id="GO:0005737">
    <property type="term" value="C:cytoplasm"/>
    <property type="evidence" value="ECO:0007669"/>
    <property type="project" value="UniProtKB-SubCell"/>
</dbReference>
<dbReference type="AlphaFoldDB" id="A0A7R9BFX1"/>
<evidence type="ECO:0000313" key="18">
    <source>
        <dbReference type="Proteomes" id="UP000678499"/>
    </source>
</evidence>
<comment type="cofactor">
    <cofactor evidence="14 16">
        <name>Zn(2+)</name>
        <dbReference type="ChEBI" id="CHEBI:29105"/>
    </cofactor>
    <text evidence="14 16">Binds 1 zinc ion per subunit.</text>
</comment>
<dbReference type="Proteomes" id="UP000678499">
    <property type="component" value="Unassembled WGS sequence"/>
</dbReference>
<evidence type="ECO:0000256" key="15">
    <source>
        <dbReference type="PIRSR" id="PIRSR007828-1"/>
    </source>
</evidence>
<keyword evidence="11 14" id="KW-0862">Zinc</keyword>
<accession>A0A7R9BFX1</accession>
<evidence type="ECO:0000313" key="17">
    <source>
        <dbReference type="EMBL" id="CAD7274561.1"/>
    </source>
</evidence>
<dbReference type="InterPro" id="IPR039461">
    <property type="entry name" value="Peptidase_M49"/>
</dbReference>
<dbReference type="InterPro" id="IPR005317">
    <property type="entry name" value="Dipeptidyl-peptase3"/>
</dbReference>
<dbReference type="FunFam" id="3.30.540.30:FF:000001">
    <property type="entry name" value="Dipeptidyl peptidase 3"/>
    <property type="match status" value="1"/>
</dbReference>
<evidence type="ECO:0000256" key="10">
    <source>
        <dbReference type="ARBA" id="ARBA00022801"/>
    </source>
</evidence>
<keyword evidence="12" id="KW-0007">Acetylation</keyword>
<evidence type="ECO:0000256" key="13">
    <source>
        <dbReference type="ARBA" id="ARBA00023049"/>
    </source>
</evidence>
<evidence type="ECO:0000256" key="12">
    <source>
        <dbReference type="ARBA" id="ARBA00022990"/>
    </source>
</evidence>
<dbReference type="OrthoDB" id="4694525at2759"/>
<dbReference type="Gene3D" id="3.30.540.30">
    <property type="match status" value="3"/>
</dbReference>
<evidence type="ECO:0000256" key="5">
    <source>
        <dbReference type="ARBA" id="ARBA00014713"/>
    </source>
</evidence>
<keyword evidence="13 14" id="KW-0482">Metalloprotease</keyword>
<dbReference type="EMBL" id="CAJPEX010000269">
    <property type="protein sequence ID" value="CAG0914713.1"/>
    <property type="molecule type" value="Genomic_DNA"/>
</dbReference>
<dbReference type="FunFam" id="3.30.540.30:FF:000003">
    <property type="entry name" value="Dipeptidyl peptidase 3"/>
    <property type="match status" value="1"/>
</dbReference>
<sequence>MLLSRVFGRLARIRKLHVNCPVVLEHCAGVKLAHRGCLCGQFTVRNRLVCSLPAVNMVNPHVLEKATKVIQLDAKTAFDALDAKQQLYSHHISRASWLGGLIVLHQTSPEAPLIFVTLHRAFASQTFQELADAVKAAGISDEDFHAIELYMAGFYANMGNYKGFGDIKFVPEVSVEVMEKFIKASKAYKQDPKGMDELWGLIKGPLFCLKKGVEFLGFNGKGVTTYFSSNCTEEDSKLVGRFMTSKNMGMYINRVFKTMQDNKPVYEIRFPSAKSDPFPKKIDEEFEGSRFVVTRGDYDELLQLVADELKKAADHAGNDNEKNMLLKYSESFEDGSLDAHYDGSRFWIKNKSPAVETYIGFIETYRDPAGVRGEFEGFVAMVNKEMSVKFSALVENAETLLNHMPWPKEFEKDKFLKPDFTSLDVLTFSGSGIPSGINIPNYDEIRQYEGFKNVSLGNVIFASSKVIAGDISFLNDDDAKLVEKYGVQSFEQLQVGLHELLGHGSGKLFVKDTSGGFNFDKNNLVNPLTGSKITSWYEPGESYDSKFGALGSAYEECRAETTCLQLSHIPEVLRIFGYEGEEAEVMKRVSWLTMVYSGFAKALESYQPSTKAWLQAHSQARYVILRVLLEAGQDLITVEEVTGSDGKPDLRLQVDYSKIDSVGRPAVAAFLRKLQVYKSCGDIAAAKEMFMNYSEVPDEGKFPFGKWREILMARKKPRRLLVCANTSVEGGKVQLKSYDGDVVGMIQSFVDRYPLSSNDGQDLTQVVHKLWQKDQIHFPLLADDA</sequence>
<keyword evidence="18" id="KW-1185">Reference proteome</keyword>
<feature type="binding site" evidence="16">
    <location>
        <position position="498"/>
    </location>
    <ligand>
        <name>Zn(2+)</name>
        <dbReference type="ChEBI" id="CHEBI:29105"/>
        <note>catalytic</note>
    </ligand>
</feature>
<reference evidence="17" key="1">
    <citation type="submission" date="2020-11" db="EMBL/GenBank/DDBJ databases">
        <authorList>
            <person name="Tran Van P."/>
        </authorList>
    </citation>
    <scope>NUCLEOTIDE SEQUENCE</scope>
</reference>
<dbReference type="GO" id="GO:0006508">
    <property type="term" value="P:proteolysis"/>
    <property type="evidence" value="ECO:0007669"/>
    <property type="project" value="UniProtKB-KW"/>
</dbReference>
<evidence type="ECO:0000256" key="14">
    <source>
        <dbReference type="PIRNR" id="PIRNR007828"/>
    </source>
</evidence>
<evidence type="ECO:0000256" key="11">
    <source>
        <dbReference type="ARBA" id="ARBA00022833"/>
    </source>
</evidence>
<comment type="similarity">
    <text evidence="3 14">Belongs to the peptidase M49 family.</text>
</comment>
<dbReference type="GO" id="GO:0004177">
    <property type="term" value="F:aminopeptidase activity"/>
    <property type="evidence" value="ECO:0007669"/>
    <property type="project" value="UniProtKB-KW"/>
</dbReference>
<evidence type="ECO:0000256" key="8">
    <source>
        <dbReference type="ARBA" id="ARBA00022670"/>
    </source>
</evidence>
<feature type="active site" evidence="15">
    <location>
        <position position="499"/>
    </location>
</feature>
<comment type="catalytic activity">
    <reaction evidence="1 14">
        <text>Release of an N-terminal dipeptide from a peptide comprising four or more residues, with broad specificity. Also acts on dipeptidyl 2-naphthylamides.</text>
        <dbReference type="EC" id="3.4.14.4"/>
    </reaction>
</comment>
<feature type="binding site" evidence="16">
    <location>
        <position position="556"/>
    </location>
    <ligand>
        <name>Zn(2+)</name>
        <dbReference type="ChEBI" id="CHEBI:29105"/>
        <note>catalytic</note>
    </ligand>
</feature>
<evidence type="ECO:0000256" key="4">
    <source>
        <dbReference type="ARBA" id="ARBA00012063"/>
    </source>
</evidence>
<dbReference type="EMBL" id="OA882306">
    <property type="protein sequence ID" value="CAD7274561.1"/>
    <property type="molecule type" value="Genomic_DNA"/>
</dbReference>
<proteinExistence type="inferred from homology"/>
<evidence type="ECO:0000256" key="2">
    <source>
        <dbReference type="ARBA" id="ARBA00004496"/>
    </source>
</evidence>
<dbReference type="GO" id="GO:0008239">
    <property type="term" value="F:dipeptidyl-peptidase activity"/>
    <property type="evidence" value="ECO:0007669"/>
    <property type="project" value="UniProtKB-UniRule"/>
</dbReference>
<dbReference type="PIRSF" id="PIRSF007828">
    <property type="entry name" value="Dipeptidyl-peptidase_III"/>
    <property type="match status" value="1"/>
</dbReference>
<dbReference type="Pfam" id="PF03571">
    <property type="entry name" value="Peptidase_M49"/>
    <property type="match status" value="1"/>
</dbReference>
<keyword evidence="8 14" id="KW-0645">Protease</keyword>
<evidence type="ECO:0000256" key="6">
    <source>
        <dbReference type="ARBA" id="ARBA00022438"/>
    </source>
</evidence>
<dbReference type="GO" id="GO:0008235">
    <property type="term" value="F:metalloexopeptidase activity"/>
    <property type="evidence" value="ECO:0007669"/>
    <property type="project" value="InterPro"/>
</dbReference>
<protein>
    <recommendedName>
        <fullName evidence="5 14">Dipeptidyl peptidase 3</fullName>
        <ecNumber evidence="4 14">3.4.14.4</ecNumber>
    </recommendedName>
    <alternativeName>
        <fullName evidence="14">Dipeptidyl aminopeptidase III</fullName>
    </alternativeName>
    <alternativeName>
        <fullName evidence="14">Dipeptidyl peptidase III</fullName>
    </alternativeName>
</protein>
<dbReference type="PANTHER" id="PTHR23422">
    <property type="entry name" value="DIPEPTIDYL PEPTIDASE III-RELATED"/>
    <property type="match status" value="1"/>
</dbReference>
<keyword evidence="9 14" id="KW-0479">Metal-binding</keyword>
<gene>
    <name evidence="17" type="ORF">NMOB1V02_LOCUS2391</name>
</gene>
<organism evidence="17">
    <name type="scientific">Notodromas monacha</name>
    <dbReference type="NCBI Taxonomy" id="399045"/>
    <lineage>
        <taxon>Eukaryota</taxon>
        <taxon>Metazoa</taxon>
        <taxon>Ecdysozoa</taxon>
        <taxon>Arthropoda</taxon>
        <taxon>Crustacea</taxon>
        <taxon>Oligostraca</taxon>
        <taxon>Ostracoda</taxon>
        <taxon>Podocopa</taxon>
        <taxon>Podocopida</taxon>
        <taxon>Cypridocopina</taxon>
        <taxon>Cypridoidea</taxon>
        <taxon>Cyprididae</taxon>
        <taxon>Notodromas</taxon>
    </lineage>
</organism>
<feature type="binding site" evidence="16">
    <location>
        <position position="503"/>
    </location>
    <ligand>
        <name>Zn(2+)</name>
        <dbReference type="ChEBI" id="CHEBI:29105"/>
        <note>catalytic</note>
    </ligand>
</feature>
<keyword evidence="6 14" id="KW-0031">Aminopeptidase</keyword>
<evidence type="ECO:0000256" key="1">
    <source>
        <dbReference type="ARBA" id="ARBA00001336"/>
    </source>
</evidence>
<dbReference type="EC" id="3.4.14.4" evidence="4 14"/>
<evidence type="ECO:0000256" key="7">
    <source>
        <dbReference type="ARBA" id="ARBA00022490"/>
    </source>
</evidence>
<keyword evidence="7 14" id="KW-0963">Cytoplasm</keyword>
<dbReference type="PANTHER" id="PTHR23422:SF11">
    <property type="entry name" value="DIPEPTIDYL PEPTIDASE 3"/>
    <property type="match status" value="1"/>
</dbReference>
<name>A0A7R9BFX1_9CRUS</name>